<accession>W5MJA3</accession>
<keyword evidence="7" id="KW-0407">Ion channel</keyword>
<dbReference type="Proteomes" id="UP000018468">
    <property type="component" value="Linkage group LG27"/>
</dbReference>
<comment type="similarity">
    <text evidence="6 7">Belongs to the anion channel-forming bestrophin (TC 1.A.46) family. Calcium-sensitive chloride channel subfamily.</text>
</comment>
<sequence length="118" mass="13906">MTVTYSRCVADARLGTFSHLLLRWRGSIYKLLYRELLIFTILYFSLSALYRFILPDRQRRLFEKLSLYCNRYAELIPVSFVLGETALNTAHWTLAPPTKHYAHTEHCTHSVLYTLVFT</sequence>
<dbReference type="InterPro" id="IPR021134">
    <property type="entry name" value="Bestrophin-like"/>
</dbReference>
<reference evidence="8" key="3">
    <citation type="submission" date="2025-09" db="UniProtKB">
        <authorList>
            <consortium name="Ensembl"/>
        </authorList>
    </citation>
    <scope>IDENTIFICATION</scope>
</reference>
<dbReference type="PANTHER" id="PTHR10736">
    <property type="entry name" value="BESTROPHIN"/>
    <property type="match status" value="1"/>
</dbReference>
<comment type="function">
    <text evidence="7">Forms chloride channels.</text>
</comment>
<evidence type="ECO:0000256" key="7">
    <source>
        <dbReference type="RuleBase" id="RU363126"/>
    </source>
</evidence>
<evidence type="ECO:0000256" key="6">
    <source>
        <dbReference type="ARBA" id="ARBA00034769"/>
    </source>
</evidence>
<dbReference type="GO" id="GO:0005254">
    <property type="term" value="F:chloride channel activity"/>
    <property type="evidence" value="ECO:0007669"/>
    <property type="project" value="UniProtKB-KW"/>
</dbReference>
<evidence type="ECO:0000256" key="1">
    <source>
        <dbReference type="ARBA" id="ARBA00004370"/>
    </source>
</evidence>
<dbReference type="PANTHER" id="PTHR10736:SF4">
    <property type="entry name" value="BESTROPHIN-1"/>
    <property type="match status" value="1"/>
</dbReference>
<keyword evidence="7" id="KW-0406">Ion transport</keyword>
<keyword evidence="7" id="KW-0813">Transport</keyword>
<keyword evidence="9" id="KW-1185">Reference proteome</keyword>
<comment type="caution">
    <text evidence="7">Lacks conserved residue(s) required for the propagation of feature annotation.</text>
</comment>
<evidence type="ECO:0000256" key="3">
    <source>
        <dbReference type="ARBA" id="ARBA00022989"/>
    </source>
</evidence>
<keyword evidence="7" id="KW-1003">Cell membrane</keyword>
<dbReference type="OMA" id="HTEHCTH"/>
<dbReference type="GO" id="GO:0034707">
    <property type="term" value="C:chloride channel complex"/>
    <property type="evidence" value="ECO:0007669"/>
    <property type="project" value="UniProtKB-KW"/>
</dbReference>
<feature type="transmembrane region" description="Helical" evidence="7">
    <location>
        <begin position="31"/>
        <end position="54"/>
    </location>
</feature>
<keyword evidence="4 7" id="KW-0472">Membrane</keyword>
<dbReference type="AlphaFoldDB" id="W5MJA3"/>
<reference evidence="8" key="2">
    <citation type="submission" date="2025-08" db="UniProtKB">
        <authorList>
            <consortium name="Ensembl"/>
        </authorList>
    </citation>
    <scope>IDENTIFICATION</scope>
</reference>
<dbReference type="InParanoid" id="W5MJA3"/>
<protein>
    <recommendedName>
        <fullName evidence="7">Bestrophin homolog</fullName>
    </recommendedName>
</protein>
<evidence type="ECO:0000256" key="5">
    <source>
        <dbReference type="ARBA" id="ARBA00024167"/>
    </source>
</evidence>
<dbReference type="EMBL" id="AHAT01041073">
    <property type="status" value="NOT_ANNOTATED_CDS"/>
    <property type="molecule type" value="Genomic_DNA"/>
</dbReference>
<comment type="catalytic activity">
    <reaction evidence="5">
        <text>chloride(in) = chloride(out)</text>
        <dbReference type="Rhea" id="RHEA:29823"/>
        <dbReference type="ChEBI" id="CHEBI:17996"/>
    </reaction>
</comment>
<keyword evidence="2 7" id="KW-0812">Transmembrane</keyword>
<evidence type="ECO:0000313" key="9">
    <source>
        <dbReference type="Proteomes" id="UP000018468"/>
    </source>
</evidence>
<organism evidence="8 9">
    <name type="scientific">Lepisosteus oculatus</name>
    <name type="common">Spotted gar</name>
    <dbReference type="NCBI Taxonomy" id="7918"/>
    <lineage>
        <taxon>Eukaryota</taxon>
        <taxon>Metazoa</taxon>
        <taxon>Chordata</taxon>
        <taxon>Craniata</taxon>
        <taxon>Vertebrata</taxon>
        <taxon>Euteleostomi</taxon>
        <taxon>Actinopterygii</taxon>
        <taxon>Neopterygii</taxon>
        <taxon>Holostei</taxon>
        <taxon>Semionotiformes</taxon>
        <taxon>Lepisosteidae</taxon>
        <taxon>Lepisosteus</taxon>
    </lineage>
</organism>
<dbReference type="GO" id="GO:0005886">
    <property type="term" value="C:plasma membrane"/>
    <property type="evidence" value="ECO:0007669"/>
    <property type="project" value="UniProtKB-SubCell"/>
</dbReference>
<dbReference type="STRING" id="7918.ENSLOCP00000008462"/>
<dbReference type="GeneTree" id="ENSGT00940000158650"/>
<keyword evidence="3 7" id="KW-1133">Transmembrane helix</keyword>
<dbReference type="Bgee" id="ENSLOCG00000006995">
    <property type="expression patterns" value="Expressed in camera-type eye and 13 other cell types or tissues"/>
</dbReference>
<keyword evidence="7" id="KW-0868">Chloride</keyword>
<dbReference type="Pfam" id="PF01062">
    <property type="entry name" value="Bestrophin"/>
    <property type="match status" value="1"/>
</dbReference>
<dbReference type="HOGENOM" id="CLU_2072345_0_0_1"/>
<name>W5MJA3_LEPOC</name>
<proteinExistence type="inferred from homology"/>
<dbReference type="eggNOG" id="KOG3547">
    <property type="taxonomic scope" value="Eukaryota"/>
</dbReference>
<evidence type="ECO:0000256" key="4">
    <source>
        <dbReference type="ARBA" id="ARBA00023136"/>
    </source>
</evidence>
<comment type="subcellular location">
    <subcellularLocation>
        <location evidence="7">Cell membrane</location>
        <topology evidence="7">Multi-pass membrane protein</topology>
    </subcellularLocation>
    <subcellularLocation>
        <location evidence="1">Membrane</location>
    </subcellularLocation>
</comment>
<evidence type="ECO:0000313" key="8">
    <source>
        <dbReference type="Ensembl" id="ENSLOCP00000008462.1"/>
    </source>
</evidence>
<reference evidence="9" key="1">
    <citation type="submission" date="2011-12" db="EMBL/GenBank/DDBJ databases">
        <title>The Draft Genome of Lepisosteus oculatus.</title>
        <authorList>
            <consortium name="The Broad Institute Genome Assembly &amp; Analysis Group"/>
            <consortium name="Computational R&amp;D Group"/>
            <consortium name="and Sequencing Platform"/>
            <person name="Di Palma F."/>
            <person name="Alfoldi J."/>
            <person name="Johnson J."/>
            <person name="Berlin A."/>
            <person name="Gnerre S."/>
            <person name="Jaffe D."/>
            <person name="MacCallum I."/>
            <person name="Young S."/>
            <person name="Walker B.J."/>
            <person name="Lander E.S."/>
            <person name="Lindblad-Toh K."/>
        </authorList>
    </citation>
    <scope>NUCLEOTIDE SEQUENCE [LARGE SCALE GENOMIC DNA]</scope>
</reference>
<dbReference type="Ensembl" id="ENSLOCT00000008472.1">
    <property type="protein sequence ID" value="ENSLOCP00000008462.1"/>
    <property type="gene ID" value="ENSLOCG00000006995.1"/>
</dbReference>
<dbReference type="InterPro" id="IPR000615">
    <property type="entry name" value="Bestrophin"/>
</dbReference>
<keyword evidence="7" id="KW-0869">Chloride channel</keyword>
<evidence type="ECO:0000256" key="2">
    <source>
        <dbReference type="ARBA" id="ARBA00022692"/>
    </source>
</evidence>